<feature type="compositionally biased region" description="Polar residues" evidence="1">
    <location>
        <begin position="458"/>
        <end position="468"/>
    </location>
</feature>
<feature type="compositionally biased region" description="Low complexity" evidence="1">
    <location>
        <begin position="480"/>
        <end position="510"/>
    </location>
</feature>
<feature type="compositionally biased region" description="Basic and acidic residues" evidence="1">
    <location>
        <begin position="43"/>
        <end position="67"/>
    </location>
</feature>
<name>A0ABR1QWK7_9PEZI</name>
<evidence type="ECO:0000313" key="2">
    <source>
        <dbReference type="EMBL" id="KAK7967075.1"/>
    </source>
</evidence>
<feature type="compositionally biased region" description="Polar residues" evidence="1">
    <location>
        <begin position="599"/>
        <end position="623"/>
    </location>
</feature>
<sequence length="642" mass="69967">MSDAGGNPASNSNDSPAAAKPGAPKDRSCPYCAQPFTSSSLGRHLDLYIKEKNPKPPDGLHDVDAIRKMRGTITRRQPRGSLARRDASTPSTPTGSTATAPRKSSAREAHAQRPSIPKEGQYFVDQAPKWPLPPSWEATGVMNDLPARNGDLQAGPWDEADPTRRQSLQPQRVPSRAAQKQQLDARQKLTDAVDTARAAELALREMLSSWRAAKQHIDMNSVPFDFDPLALDFPALTLQCLQAPPTLFSSTPHPTSTSWSIQPPAQKQFEALKTWFQEEFRQWKVACAAATTASSDDLTYPPSQTHAPLDLRESVKKAEKAAANLEKQVNEHLQSTYAVWEQLTAQRRSELWTLELARSVGRRQKEVDKFKESQHYLRQENVNLKSQIDQLNHLQQPREFRVMPPATVPFNPSIVSYCLEFGMKGPQAVGLNLDDRHVDLTTLVSRAIERWKNVIASSRGSGMSSQRPLEQPTPTPAPAPANAATPDSPAMAQPKPAAAVPAQPRHAAPASGVTPSNEVRATTTPTTTTSATSAANDENSDQDADAEMEEDDFPMSTSTPLVAKPQQQLEVPRTRRMGGGTEDRFAVDGLATQTADMGRSLQSLNTATQGSNQRARNTTNKTGYSAPVQGVSAGGGDPMYMD</sequence>
<accession>A0ABR1QWK7</accession>
<organism evidence="2 3">
    <name type="scientific">Apiospora aurea</name>
    <dbReference type="NCBI Taxonomy" id="335848"/>
    <lineage>
        <taxon>Eukaryota</taxon>
        <taxon>Fungi</taxon>
        <taxon>Dikarya</taxon>
        <taxon>Ascomycota</taxon>
        <taxon>Pezizomycotina</taxon>
        <taxon>Sordariomycetes</taxon>
        <taxon>Xylariomycetidae</taxon>
        <taxon>Amphisphaeriales</taxon>
        <taxon>Apiosporaceae</taxon>
        <taxon>Apiospora</taxon>
    </lineage>
</organism>
<dbReference type="EMBL" id="JAQQWE010000001">
    <property type="protein sequence ID" value="KAK7967075.1"/>
    <property type="molecule type" value="Genomic_DNA"/>
</dbReference>
<dbReference type="RefSeq" id="XP_066706467.1">
    <property type="nucleotide sequence ID" value="XM_066837574.1"/>
</dbReference>
<feature type="region of interest" description="Disordered" evidence="1">
    <location>
        <begin position="458"/>
        <end position="582"/>
    </location>
</feature>
<dbReference type="GeneID" id="92070636"/>
<feature type="compositionally biased region" description="Low complexity" evidence="1">
    <location>
        <begin position="521"/>
        <end position="535"/>
    </location>
</feature>
<evidence type="ECO:0000313" key="3">
    <source>
        <dbReference type="Proteomes" id="UP001391051"/>
    </source>
</evidence>
<reference evidence="2 3" key="1">
    <citation type="submission" date="2023-01" db="EMBL/GenBank/DDBJ databases">
        <title>Analysis of 21 Apiospora genomes using comparative genomics revels a genus with tremendous synthesis potential of carbohydrate active enzymes and secondary metabolites.</title>
        <authorList>
            <person name="Sorensen T."/>
        </authorList>
    </citation>
    <scope>NUCLEOTIDE SEQUENCE [LARGE SCALE GENOMIC DNA]</scope>
    <source>
        <strain evidence="2 3">CBS 24483</strain>
    </source>
</reference>
<feature type="region of interest" description="Disordered" evidence="1">
    <location>
        <begin position="599"/>
        <end position="642"/>
    </location>
</feature>
<feature type="compositionally biased region" description="Low complexity" evidence="1">
    <location>
        <begin position="1"/>
        <end position="19"/>
    </location>
</feature>
<gene>
    <name evidence="2" type="ORF">PG986_001352</name>
</gene>
<evidence type="ECO:0000256" key="1">
    <source>
        <dbReference type="SAM" id="MobiDB-lite"/>
    </source>
</evidence>
<protein>
    <submittedName>
        <fullName evidence="2">Uncharacterized protein</fullName>
    </submittedName>
</protein>
<feature type="compositionally biased region" description="Gly residues" evidence="1">
    <location>
        <begin position="632"/>
        <end position="642"/>
    </location>
</feature>
<keyword evidence="3" id="KW-1185">Reference proteome</keyword>
<proteinExistence type="predicted"/>
<feature type="compositionally biased region" description="Acidic residues" evidence="1">
    <location>
        <begin position="538"/>
        <end position="553"/>
    </location>
</feature>
<feature type="compositionally biased region" description="Polar residues" evidence="1">
    <location>
        <begin position="555"/>
        <end position="569"/>
    </location>
</feature>
<feature type="compositionally biased region" description="Polar residues" evidence="1">
    <location>
        <begin position="165"/>
        <end position="182"/>
    </location>
</feature>
<feature type="compositionally biased region" description="Low complexity" evidence="1">
    <location>
        <begin position="88"/>
        <end position="101"/>
    </location>
</feature>
<dbReference type="Proteomes" id="UP001391051">
    <property type="component" value="Unassembled WGS sequence"/>
</dbReference>
<comment type="caution">
    <text evidence="2">The sequence shown here is derived from an EMBL/GenBank/DDBJ whole genome shotgun (WGS) entry which is preliminary data.</text>
</comment>
<feature type="region of interest" description="Disordered" evidence="1">
    <location>
        <begin position="1"/>
        <end position="186"/>
    </location>
</feature>